<dbReference type="RefSeq" id="WP_160026995.1">
    <property type="nucleotide sequence ID" value="NZ_CP041764.1"/>
</dbReference>
<gene>
    <name evidence="1" type="ORF">FO014_00505</name>
</gene>
<name>A0ABX6GH52_9GAMM</name>
<evidence type="ECO:0000313" key="1">
    <source>
        <dbReference type="EMBL" id="QHA85578.1"/>
    </source>
</evidence>
<evidence type="ECO:0000313" key="2">
    <source>
        <dbReference type="Proteomes" id="UP000430368"/>
    </source>
</evidence>
<proteinExistence type="predicted"/>
<accession>A0ABX6GH52</accession>
<dbReference type="Proteomes" id="UP000430368">
    <property type="component" value="Chromosome"/>
</dbReference>
<sequence>MAKTAAERKAAQRERQKNDGVAKFELKLDRQELEMLRENCAARRPQREPYDMDEYITMLIRKDNAELKKQMAALSERCCGKCKDKLPGDPAGCYFLGDSECWQTYGWHELKLMA</sequence>
<reference evidence="1 2" key="1">
    <citation type="submission" date="2019-07" db="EMBL/GenBank/DDBJ databases">
        <title>Serratia dokdonensis sp. nov., an elicitor of systemic resistance in Nicotiana Tabacum.</title>
        <authorList>
            <person name="Son J.-S."/>
            <person name="Hwang Y.-J."/>
            <person name="Lee S.-Y."/>
            <person name="Ghim S.-Y."/>
        </authorList>
    </citation>
    <scope>NUCLEOTIDE SEQUENCE [LARGE SCALE GENOMIC DNA]</scope>
    <source>
        <strain evidence="1 2">KUDC3025</strain>
    </source>
</reference>
<evidence type="ECO:0008006" key="3">
    <source>
        <dbReference type="Google" id="ProtNLM"/>
    </source>
</evidence>
<keyword evidence="2" id="KW-1185">Reference proteome</keyword>
<organism evidence="1 2">
    <name type="scientific">Serratia rhizosphaerae</name>
    <dbReference type="NCBI Taxonomy" id="2597702"/>
    <lineage>
        <taxon>Bacteria</taxon>
        <taxon>Pseudomonadati</taxon>
        <taxon>Pseudomonadota</taxon>
        <taxon>Gammaproteobacteria</taxon>
        <taxon>Enterobacterales</taxon>
        <taxon>Yersiniaceae</taxon>
        <taxon>Serratia</taxon>
    </lineage>
</organism>
<protein>
    <recommendedName>
        <fullName evidence="3">Phage protein</fullName>
    </recommendedName>
</protein>
<dbReference type="EMBL" id="CP041764">
    <property type="protein sequence ID" value="QHA85578.1"/>
    <property type="molecule type" value="Genomic_DNA"/>
</dbReference>